<dbReference type="InterPro" id="IPR036380">
    <property type="entry name" value="Isochorismatase-like_sf"/>
</dbReference>
<comment type="pathway">
    <text evidence="6">Cofactor biosynthesis; nicotinate biosynthesis; nicotinate from nicotinamide: step 1/1.</text>
</comment>
<dbReference type="SUPFAM" id="SSF52499">
    <property type="entry name" value="Isochorismatase-like hydrolases"/>
    <property type="match status" value="1"/>
</dbReference>
<dbReference type="InterPro" id="IPR018247">
    <property type="entry name" value="EF_Hand_1_Ca_BS"/>
</dbReference>
<dbReference type="Proteomes" id="UP000694941">
    <property type="component" value="Unplaced"/>
</dbReference>
<dbReference type="Pfam" id="PF13202">
    <property type="entry name" value="EF-hand_5"/>
    <property type="match status" value="2"/>
</dbReference>
<dbReference type="Pfam" id="PF00857">
    <property type="entry name" value="Isochorismatase"/>
    <property type="match status" value="1"/>
</dbReference>
<dbReference type="SMART" id="SM00054">
    <property type="entry name" value="EFh"/>
    <property type="match status" value="2"/>
</dbReference>
<dbReference type="CDD" id="cd01011">
    <property type="entry name" value="nicotinamidase"/>
    <property type="match status" value="1"/>
</dbReference>
<dbReference type="Gene3D" id="3.40.50.850">
    <property type="entry name" value="Isochorismatase-like"/>
    <property type="match status" value="1"/>
</dbReference>
<proteinExistence type="inferred from homology"/>
<evidence type="ECO:0000256" key="3">
    <source>
        <dbReference type="ARBA" id="ARBA00022723"/>
    </source>
</evidence>
<accession>A0ABM1B6M9</accession>
<evidence type="ECO:0000256" key="7">
    <source>
        <dbReference type="ARBA" id="ARBA00039017"/>
    </source>
</evidence>
<evidence type="ECO:0000256" key="2">
    <source>
        <dbReference type="ARBA" id="ARBA00022642"/>
    </source>
</evidence>
<gene>
    <name evidence="11" type="primary">LOC106460685</name>
</gene>
<dbReference type="GeneID" id="106460685"/>
<reference evidence="11" key="1">
    <citation type="submission" date="2025-08" db="UniProtKB">
        <authorList>
            <consortium name="RefSeq"/>
        </authorList>
    </citation>
    <scope>IDENTIFICATION</scope>
    <source>
        <tissue evidence="11">Muscle</tissue>
    </source>
</reference>
<dbReference type="RefSeq" id="XP_013775868.1">
    <property type="nucleotide sequence ID" value="XM_013920414.2"/>
</dbReference>
<organism evidence="10 11">
    <name type="scientific">Limulus polyphemus</name>
    <name type="common">Atlantic horseshoe crab</name>
    <dbReference type="NCBI Taxonomy" id="6850"/>
    <lineage>
        <taxon>Eukaryota</taxon>
        <taxon>Metazoa</taxon>
        <taxon>Ecdysozoa</taxon>
        <taxon>Arthropoda</taxon>
        <taxon>Chelicerata</taxon>
        <taxon>Merostomata</taxon>
        <taxon>Xiphosura</taxon>
        <taxon>Limulidae</taxon>
        <taxon>Limulus</taxon>
    </lineage>
</organism>
<keyword evidence="5" id="KW-0106">Calcium</keyword>
<dbReference type="InterPro" id="IPR011992">
    <property type="entry name" value="EF-hand-dom_pair"/>
</dbReference>
<evidence type="ECO:0000256" key="1">
    <source>
        <dbReference type="ARBA" id="ARBA00006336"/>
    </source>
</evidence>
<sequence length="354" mass="40282">MSCNNFFMGFFNELPVHNEDEYLRQCFNNFDENKDGGLDLQEFNALAKSLLTDSKGEPYYLTSSMVSDMFCVFDQNKDGKIDTEEMKIVWYDWIKVIVHPVSALLVIDVQNDFISGTLALRHCPAGHEGEEIVPVINNLLKSVRFESVVYSVDWHPADHISFFENFENRKIKHLNSIPSREVRLFDEVVFDGSPPTKQKLWPRHCVQNTWGAKLHQDLILIADNVMIHKGIHSKIDSYSAFRDNQKISETKLQTELKAKKVTDVYICGLAYDVCVGFTAIDAVEYGYRTVVVEDATRGVCPKGIAATREKLVSHNCVIVTHDKVQDMVKGLDRRPELAYQTAMALTKPALTNHS</sequence>
<feature type="domain" description="EF-hand" evidence="9">
    <location>
        <begin position="18"/>
        <end position="53"/>
    </location>
</feature>
<evidence type="ECO:0000313" key="10">
    <source>
        <dbReference type="Proteomes" id="UP000694941"/>
    </source>
</evidence>
<dbReference type="Gene3D" id="1.10.238.10">
    <property type="entry name" value="EF-hand"/>
    <property type="match status" value="1"/>
</dbReference>
<keyword evidence="2" id="KW-0662">Pyridine nucleotide biosynthesis</keyword>
<evidence type="ECO:0000313" key="11">
    <source>
        <dbReference type="RefSeq" id="XP_013775868.1"/>
    </source>
</evidence>
<keyword evidence="4" id="KW-0378">Hydrolase</keyword>
<evidence type="ECO:0000256" key="4">
    <source>
        <dbReference type="ARBA" id="ARBA00022801"/>
    </source>
</evidence>
<dbReference type="PROSITE" id="PS00018">
    <property type="entry name" value="EF_HAND_1"/>
    <property type="match status" value="1"/>
</dbReference>
<dbReference type="PANTHER" id="PTHR11080:SF2">
    <property type="entry name" value="LD05707P"/>
    <property type="match status" value="1"/>
</dbReference>
<keyword evidence="3" id="KW-0479">Metal-binding</keyword>
<dbReference type="PROSITE" id="PS50222">
    <property type="entry name" value="EF_HAND_2"/>
    <property type="match status" value="2"/>
</dbReference>
<evidence type="ECO:0000256" key="5">
    <source>
        <dbReference type="ARBA" id="ARBA00022837"/>
    </source>
</evidence>
<feature type="domain" description="EF-hand" evidence="9">
    <location>
        <begin position="61"/>
        <end position="96"/>
    </location>
</feature>
<name>A0ABM1B6M9_LIMPO</name>
<keyword evidence="10" id="KW-1185">Reference proteome</keyword>
<evidence type="ECO:0000256" key="8">
    <source>
        <dbReference type="ARBA" id="ARBA00043224"/>
    </source>
</evidence>
<dbReference type="PANTHER" id="PTHR11080">
    <property type="entry name" value="PYRAZINAMIDASE/NICOTINAMIDASE"/>
    <property type="match status" value="1"/>
</dbReference>
<comment type="similarity">
    <text evidence="1">Belongs to the isochorismatase family.</text>
</comment>
<protein>
    <recommendedName>
        <fullName evidence="7">nicotinamidase</fullName>
        <ecNumber evidence="7">3.5.1.19</ecNumber>
    </recommendedName>
    <alternativeName>
        <fullName evidence="8">Nicotinamide deamidase</fullName>
    </alternativeName>
</protein>
<evidence type="ECO:0000259" key="9">
    <source>
        <dbReference type="PROSITE" id="PS50222"/>
    </source>
</evidence>
<dbReference type="InterPro" id="IPR000868">
    <property type="entry name" value="Isochorismatase-like_dom"/>
</dbReference>
<dbReference type="InterPro" id="IPR052347">
    <property type="entry name" value="Isochorismatase_Nicotinamidase"/>
</dbReference>
<dbReference type="InterPro" id="IPR002048">
    <property type="entry name" value="EF_hand_dom"/>
</dbReference>
<dbReference type="CDD" id="cd00051">
    <property type="entry name" value="EFh"/>
    <property type="match status" value="1"/>
</dbReference>
<dbReference type="EC" id="3.5.1.19" evidence="7"/>
<evidence type="ECO:0000256" key="6">
    <source>
        <dbReference type="ARBA" id="ARBA00037900"/>
    </source>
</evidence>
<dbReference type="SUPFAM" id="SSF47473">
    <property type="entry name" value="EF-hand"/>
    <property type="match status" value="1"/>
</dbReference>